<reference evidence="13 14" key="1">
    <citation type="journal article" date="2013" name="Int. J. Syst. Evol. Microbiol.">
        <title>Celerinatantimonas yamalensis sp. nov., a cold-adapted diazotrophic bacterium from a cold permafrost brine.</title>
        <authorList>
            <person name="Shcherbakova V."/>
            <person name="Chuvilskaya N."/>
            <person name="Rivkina E."/>
            <person name="Demidov N."/>
            <person name="Uchaeva V."/>
            <person name="Suetin S."/>
            <person name="Suzina N."/>
            <person name="Gilichinsky D."/>
        </authorList>
    </citation>
    <scope>NUCLEOTIDE SEQUENCE [LARGE SCALE GENOMIC DNA]</scope>
    <source>
        <strain evidence="13 14">C7</strain>
    </source>
</reference>
<gene>
    <name evidence="11" type="primary">atpC</name>
    <name evidence="13" type="ORF">ABUE30_06330</name>
</gene>
<evidence type="ECO:0000256" key="11">
    <source>
        <dbReference type="HAMAP-Rule" id="MF_00530"/>
    </source>
</evidence>
<keyword evidence="11" id="KW-0066">ATP synthesis</keyword>
<evidence type="ECO:0000256" key="2">
    <source>
        <dbReference type="ARBA" id="ARBA00004184"/>
    </source>
</evidence>
<comment type="similarity">
    <text evidence="3 11">Belongs to the ATPase epsilon chain family.</text>
</comment>
<feature type="domain" description="ATP synthase F1 complex delta/epsilon subunit N-terminal" evidence="12">
    <location>
        <begin position="4"/>
        <end position="84"/>
    </location>
</feature>
<evidence type="ECO:0000259" key="12">
    <source>
        <dbReference type="Pfam" id="PF02823"/>
    </source>
</evidence>
<keyword evidence="11" id="KW-1003">Cell membrane</keyword>
<dbReference type="EMBL" id="JBEQCT010000002">
    <property type="protein sequence ID" value="MFM2484681.1"/>
    <property type="molecule type" value="Genomic_DNA"/>
</dbReference>
<keyword evidence="11" id="KW-0375">Hydrogen ion transport</keyword>
<dbReference type="InterPro" id="IPR036771">
    <property type="entry name" value="ATPsynth_dsu/esu_N"/>
</dbReference>
<name>A0ABW9G4U3_9GAMM</name>
<dbReference type="NCBIfam" id="NF004871">
    <property type="entry name" value="PRK06228.1"/>
    <property type="match status" value="1"/>
</dbReference>
<evidence type="ECO:0000256" key="1">
    <source>
        <dbReference type="ARBA" id="ARBA00003543"/>
    </source>
</evidence>
<organism evidence="13 14">
    <name type="scientific">Celerinatantimonas yamalensis</name>
    <dbReference type="NCBI Taxonomy" id="559956"/>
    <lineage>
        <taxon>Bacteria</taxon>
        <taxon>Pseudomonadati</taxon>
        <taxon>Pseudomonadota</taxon>
        <taxon>Gammaproteobacteria</taxon>
        <taxon>Celerinatantimonadaceae</taxon>
        <taxon>Celerinatantimonas</taxon>
    </lineage>
</organism>
<keyword evidence="14" id="KW-1185">Reference proteome</keyword>
<evidence type="ECO:0000256" key="3">
    <source>
        <dbReference type="ARBA" id="ARBA00005712"/>
    </source>
</evidence>
<keyword evidence="8 11" id="KW-0139">CF(1)</keyword>
<dbReference type="HAMAP" id="MF_00530">
    <property type="entry name" value="ATP_synth_epsil_bac"/>
    <property type="match status" value="1"/>
</dbReference>
<dbReference type="CDD" id="cd12152">
    <property type="entry name" value="F1-ATPase_delta"/>
    <property type="match status" value="1"/>
</dbReference>
<dbReference type="InterPro" id="IPR001469">
    <property type="entry name" value="ATP_synth_F1_dsu/esu"/>
</dbReference>
<dbReference type="Pfam" id="PF02823">
    <property type="entry name" value="ATP-synt_DE_N"/>
    <property type="match status" value="1"/>
</dbReference>
<keyword evidence="5 11" id="KW-0813">Transport</keyword>
<evidence type="ECO:0000313" key="14">
    <source>
        <dbReference type="Proteomes" id="UP001629953"/>
    </source>
</evidence>
<proteinExistence type="inferred from homology"/>
<evidence type="ECO:0000256" key="7">
    <source>
        <dbReference type="ARBA" id="ARBA00023136"/>
    </source>
</evidence>
<evidence type="ECO:0000256" key="6">
    <source>
        <dbReference type="ARBA" id="ARBA00023065"/>
    </source>
</evidence>
<sequence>MTSMTLEVLLPFGLFASETGVSRIVVETVQGSFGLLPLRLDCVAALTPGILYFQDDTQREVFIALDEGVLVKTGQKVMISVRRAIRSTDLAHLHDAIKQQFLQQDAEEAALSLSMVKLESGFMNRFASMQDEKL</sequence>
<dbReference type="SUPFAM" id="SSF51344">
    <property type="entry name" value="Epsilon subunit of F1F0-ATP synthase N-terminal domain"/>
    <property type="match status" value="1"/>
</dbReference>
<keyword evidence="7 11" id="KW-0472">Membrane</keyword>
<evidence type="ECO:0000256" key="8">
    <source>
        <dbReference type="ARBA" id="ARBA00023196"/>
    </source>
</evidence>
<accession>A0ABW9G4U3</accession>
<keyword evidence="6 11" id="KW-0406">Ion transport</keyword>
<evidence type="ECO:0000256" key="10">
    <source>
        <dbReference type="ARBA" id="ARBA00031795"/>
    </source>
</evidence>
<protein>
    <recommendedName>
        <fullName evidence="4 11">ATP synthase epsilon chain</fullName>
    </recommendedName>
    <alternativeName>
        <fullName evidence="10 11">ATP synthase F1 sector epsilon subunit</fullName>
    </alternativeName>
    <alternativeName>
        <fullName evidence="9 11">F-ATPase epsilon subunit</fullName>
    </alternativeName>
</protein>
<evidence type="ECO:0000256" key="5">
    <source>
        <dbReference type="ARBA" id="ARBA00022448"/>
    </source>
</evidence>
<evidence type="ECO:0000256" key="4">
    <source>
        <dbReference type="ARBA" id="ARBA00014480"/>
    </source>
</evidence>
<dbReference type="Proteomes" id="UP001629953">
    <property type="component" value="Unassembled WGS sequence"/>
</dbReference>
<comment type="caution">
    <text evidence="13">The sequence shown here is derived from an EMBL/GenBank/DDBJ whole genome shotgun (WGS) entry which is preliminary data.</text>
</comment>
<dbReference type="NCBIfam" id="TIGR03166">
    <property type="entry name" value="alt_F1F0_F1_eps"/>
    <property type="match status" value="1"/>
</dbReference>
<comment type="function">
    <text evidence="1 11">Produces ATP from ADP in the presence of a proton gradient across the membrane.</text>
</comment>
<comment type="subcellular location">
    <subcellularLocation>
        <location evidence="11">Cell membrane</location>
        <topology evidence="11">Peripheral membrane protein</topology>
    </subcellularLocation>
    <subcellularLocation>
        <location evidence="2">Endomembrane system</location>
        <topology evidence="2">Peripheral membrane protein</topology>
    </subcellularLocation>
</comment>
<evidence type="ECO:0000256" key="9">
    <source>
        <dbReference type="ARBA" id="ARBA00030215"/>
    </source>
</evidence>
<comment type="subunit">
    <text evidence="11">F-type ATPases have 2 components, CF(1) - the catalytic core - and CF(0) - the membrane proton channel. CF(1) has five subunits: alpha(3), beta(3), gamma(1), delta(1), epsilon(1). CF(0) has three main subunits: a, b and c.</text>
</comment>
<dbReference type="RefSeq" id="WP_408622867.1">
    <property type="nucleotide sequence ID" value="NZ_JBEQCT010000002.1"/>
</dbReference>
<dbReference type="InterPro" id="IPR020546">
    <property type="entry name" value="ATP_synth_F1_dsu/esu_N"/>
</dbReference>
<dbReference type="InterPro" id="IPR024037">
    <property type="entry name" value="Alt_ATP_synth_F1_esu"/>
</dbReference>
<evidence type="ECO:0000313" key="13">
    <source>
        <dbReference type="EMBL" id="MFM2484681.1"/>
    </source>
</evidence>
<dbReference type="Gene3D" id="2.60.15.10">
    <property type="entry name" value="F0F1 ATP synthase delta/epsilon subunit, N-terminal"/>
    <property type="match status" value="1"/>
</dbReference>